<dbReference type="RefSeq" id="WP_379294143.1">
    <property type="nucleotide sequence ID" value="NZ_JBHTKX010000006.1"/>
</dbReference>
<proteinExistence type="predicted"/>
<evidence type="ECO:0000313" key="2">
    <source>
        <dbReference type="EMBL" id="MFD1131065.1"/>
    </source>
</evidence>
<name>A0ABW3PYH2_9BACL</name>
<reference evidence="3" key="1">
    <citation type="journal article" date="2019" name="Int. J. Syst. Evol. Microbiol.">
        <title>The Global Catalogue of Microorganisms (GCM) 10K type strain sequencing project: providing services to taxonomists for standard genome sequencing and annotation.</title>
        <authorList>
            <consortium name="The Broad Institute Genomics Platform"/>
            <consortium name="The Broad Institute Genome Sequencing Center for Infectious Disease"/>
            <person name="Wu L."/>
            <person name="Ma J."/>
        </authorList>
    </citation>
    <scope>NUCLEOTIDE SEQUENCE [LARGE SCALE GENOMIC DNA]</scope>
    <source>
        <strain evidence="3">CCUG 53519</strain>
    </source>
</reference>
<feature type="compositionally biased region" description="Polar residues" evidence="1">
    <location>
        <begin position="1"/>
        <end position="12"/>
    </location>
</feature>
<organism evidence="2 3">
    <name type="scientific">Paenibacillus provencensis</name>
    <dbReference type="NCBI Taxonomy" id="441151"/>
    <lineage>
        <taxon>Bacteria</taxon>
        <taxon>Bacillati</taxon>
        <taxon>Bacillota</taxon>
        <taxon>Bacilli</taxon>
        <taxon>Bacillales</taxon>
        <taxon>Paenibacillaceae</taxon>
        <taxon>Paenibacillus</taxon>
    </lineage>
</organism>
<dbReference type="EMBL" id="JBHTKX010000006">
    <property type="protein sequence ID" value="MFD1131065.1"/>
    <property type="molecule type" value="Genomic_DNA"/>
</dbReference>
<keyword evidence="3" id="KW-1185">Reference proteome</keyword>
<protein>
    <submittedName>
        <fullName evidence="2">Uncharacterized protein</fullName>
    </submittedName>
</protein>
<evidence type="ECO:0000256" key="1">
    <source>
        <dbReference type="SAM" id="MobiDB-lite"/>
    </source>
</evidence>
<accession>A0ABW3PYH2</accession>
<evidence type="ECO:0000313" key="3">
    <source>
        <dbReference type="Proteomes" id="UP001597169"/>
    </source>
</evidence>
<sequence length="20" mass="2182">MFTTAIASSAASCRQKRHSK</sequence>
<dbReference type="Proteomes" id="UP001597169">
    <property type="component" value="Unassembled WGS sequence"/>
</dbReference>
<feature type="region of interest" description="Disordered" evidence="1">
    <location>
        <begin position="1"/>
        <end position="20"/>
    </location>
</feature>
<comment type="caution">
    <text evidence="2">The sequence shown here is derived from an EMBL/GenBank/DDBJ whole genome shotgun (WGS) entry which is preliminary data.</text>
</comment>
<gene>
    <name evidence="2" type="ORF">ACFQ3J_23295</name>
</gene>